<dbReference type="InterPro" id="IPR051068">
    <property type="entry name" value="MFS_Domain-Containing_Protein"/>
</dbReference>
<feature type="transmembrane region" description="Helical" evidence="5">
    <location>
        <begin position="130"/>
        <end position="150"/>
    </location>
</feature>
<dbReference type="AlphaFoldDB" id="A0A0H2RCV3"/>
<accession>A0A0H2RCV3</accession>
<dbReference type="OrthoDB" id="2015447at2759"/>
<evidence type="ECO:0000256" key="3">
    <source>
        <dbReference type="ARBA" id="ARBA00022989"/>
    </source>
</evidence>
<feature type="transmembrane region" description="Helical" evidence="5">
    <location>
        <begin position="69"/>
        <end position="95"/>
    </location>
</feature>
<feature type="transmembrane region" description="Helical" evidence="5">
    <location>
        <begin position="195"/>
        <end position="218"/>
    </location>
</feature>
<dbReference type="PANTHER" id="PTHR23510">
    <property type="entry name" value="INNER MEMBRANE TRANSPORT PROTEIN YAJR"/>
    <property type="match status" value="1"/>
</dbReference>
<dbReference type="InParanoid" id="A0A0H2RCV3"/>
<dbReference type="FunCoup" id="A0A0H2RCV3">
    <property type="interactions" value="62"/>
</dbReference>
<dbReference type="GO" id="GO:0016020">
    <property type="term" value="C:membrane"/>
    <property type="evidence" value="ECO:0007669"/>
    <property type="project" value="UniProtKB-SubCell"/>
</dbReference>
<organism evidence="6 7">
    <name type="scientific">Schizopora paradoxa</name>
    <dbReference type="NCBI Taxonomy" id="27342"/>
    <lineage>
        <taxon>Eukaryota</taxon>
        <taxon>Fungi</taxon>
        <taxon>Dikarya</taxon>
        <taxon>Basidiomycota</taxon>
        <taxon>Agaricomycotina</taxon>
        <taxon>Agaricomycetes</taxon>
        <taxon>Hymenochaetales</taxon>
        <taxon>Schizoporaceae</taxon>
        <taxon>Schizopora</taxon>
    </lineage>
</organism>
<dbReference type="GO" id="GO:0022857">
    <property type="term" value="F:transmembrane transporter activity"/>
    <property type="evidence" value="ECO:0007669"/>
    <property type="project" value="InterPro"/>
</dbReference>
<feature type="transmembrane region" description="Helical" evidence="5">
    <location>
        <begin position="464"/>
        <end position="486"/>
    </location>
</feature>
<keyword evidence="2 5" id="KW-0812">Transmembrane</keyword>
<dbReference type="Proteomes" id="UP000053477">
    <property type="component" value="Unassembled WGS sequence"/>
</dbReference>
<feature type="transmembrane region" description="Helical" evidence="5">
    <location>
        <begin position="338"/>
        <end position="358"/>
    </location>
</feature>
<keyword evidence="4 5" id="KW-0472">Membrane</keyword>
<reference evidence="6 7" key="1">
    <citation type="submission" date="2015-04" db="EMBL/GenBank/DDBJ databases">
        <title>Complete genome sequence of Schizopora paradoxa KUC8140, a cosmopolitan wood degrader in East Asia.</title>
        <authorList>
            <consortium name="DOE Joint Genome Institute"/>
            <person name="Min B."/>
            <person name="Park H."/>
            <person name="Jang Y."/>
            <person name="Kim J.-J."/>
            <person name="Kim K.H."/>
            <person name="Pangilinan J."/>
            <person name="Lipzen A."/>
            <person name="Riley R."/>
            <person name="Grigoriev I.V."/>
            <person name="Spatafora J.W."/>
            <person name="Choi I.-G."/>
        </authorList>
    </citation>
    <scope>NUCLEOTIDE SEQUENCE [LARGE SCALE GENOMIC DNA]</scope>
    <source>
        <strain evidence="6 7">KUC8140</strain>
    </source>
</reference>
<dbReference type="InterPro" id="IPR036259">
    <property type="entry name" value="MFS_trans_sf"/>
</dbReference>
<gene>
    <name evidence="6" type="ORF">SCHPADRAFT_833724</name>
</gene>
<comment type="subcellular location">
    <subcellularLocation>
        <location evidence="1">Membrane</location>
        <topology evidence="1">Multi-pass membrane protein</topology>
    </subcellularLocation>
</comment>
<dbReference type="Pfam" id="PF07690">
    <property type="entry name" value="MFS_1"/>
    <property type="match status" value="1"/>
</dbReference>
<evidence type="ECO:0000256" key="5">
    <source>
        <dbReference type="SAM" id="Phobius"/>
    </source>
</evidence>
<feature type="transmembrane region" description="Helical" evidence="5">
    <location>
        <begin position="156"/>
        <end position="174"/>
    </location>
</feature>
<dbReference type="InterPro" id="IPR011701">
    <property type="entry name" value="MFS"/>
</dbReference>
<protein>
    <submittedName>
        <fullName evidence="6">MFS general substrate transporter</fullName>
    </submittedName>
</protein>
<feature type="transmembrane region" description="Helical" evidence="5">
    <location>
        <begin position="288"/>
        <end position="308"/>
    </location>
</feature>
<proteinExistence type="predicted"/>
<sequence length="494" mass="54136">MTSTGAYTRDQSHFSSTAASLFKKSDGAQTREEEVEDILDRVDDRLELEQSNEGLIHEDEFKLHVNPSLVIIICTNILMQISFFIIVSSSSAYAAHLGGSATFSGLVIGIPTAVSGVALVPLMKLDKGQYAFPLHFACASLALGSLFYGLAYKTKFLYLILLGRMVQGLGYTFFMYSKKYCSDSRIVGIRRRTLLAGWLVVGQGIGLSAGPFIGGLLFKIGFSNDVFNGYSAPGWVMFFVFLTHWAIVALFFKDVPREEVARQDIELSPRPSSSRISTALRQLNKRQWGVIATMCWFAMANFFILGAWESNIPVFASSHTLSSDLQRFPSRPFEWSPYAAGNFLALGGITIFPFLFLNMLFSRRTQDRHILALGSGLGLSGLLIALALFASQPAHGTLTYGSFFVCWFLVALGFNLATTSTLSLLSKQLPPSWNGRTSLAIQYSNYLGRVCGAVWGGSGVKLGMLNYVGLEIAIIGIGGVMFTTLWKELKAKTG</sequence>
<evidence type="ECO:0000313" key="7">
    <source>
        <dbReference type="Proteomes" id="UP000053477"/>
    </source>
</evidence>
<keyword evidence="3 5" id="KW-1133">Transmembrane helix</keyword>
<keyword evidence="7" id="KW-1185">Reference proteome</keyword>
<dbReference type="STRING" id="27342.A0A0H2RCV3"/>
<name>A0A0H2RCV3_9AGAM</name>
<feature type="transmembrane region" description="Helical" evidence="5">
    <location>
        <begin position="402"/>
        <end position="425"/>
    </location>
</feature>
<feature type="transmembrane region" description="Helical" evidence="5">
    <location>
        <begin position="230"/>
        <end position="252"/>
    </location>
</feature>
<feature type="transmembrane region" description="Helical" evidence="5">
    <location>
        <begin position="101"/>
        <end position="123"/>
    </location>
</feature>
<evidence type="ECO:0000256" key="2">
    <source>
        <dbReference type="ARBA" id="ARBA00022692"/>
    </source>
</evidence>
<evidence type="ECO:0000256" key="1">
    <source>
        <dbReference type="ARBA" id="ARBA00004141"/>
    </source>
</evidence>
<evidence type="ECO:0000313" key="6">
    <source>
        <dbReference type="EMBL" id="KLO09680.1"/>
    </source>
</evidence>
<evidence type="ECO:0000256" key="4">
    <source>
        <dbReference type="ARBA" id="ARBA00023136"/>
    </source>
</evidence>
<dbReference type="Gene3D" id="1.20.1250.20">
    <property type="entry name" value="MFS general substrate transporter like domains"/>
    <property type="match status" value="1"/>
</dbReference>
<feature type="transmembrane region" description="Helical" evidence="5">
    <location>
        <begin position="370"/>
        <end position="390"/>
    </location>
</feature>
<dbReference type="EMBL" id="KQ086048">
    <property type="protein sequence ID" value="KLO09680.1"/>
    <property type="molecule type" value="Genomic_DNA"/>
</dbReference>
<dbReference type="SUPFAM" id="SSF103473">
    <property type="entry name" value="MFS general substrate transporter"/>
    <property type="match status" value="1"/>
</dbReference>
<dbReference type="PANTHER" id="PTHR23510:SF64">
    <property type="entry name" value="INNER MEMBRANE TRANSPORT PROTEIN YAJR"/>
    <property type="match status" value="1"/>
</dbReference>